<protein>
    <submittedName>
        <fullName evidence="1">Uncharacterized protein</fullName>
    </submittedName>
</protein>
<accession>A0A087UXS0</accession>
<keyword evidence="2" id="KW-1185">Reference proteome</keyword>
<reference evidence="1 2" key="1">
    <citation type="submission" date="2013-11" db="EMBL/GenBank/DDBJ databases">
        <title>Genome sequencing of Stegodyphus mimosarum.</title>
        <authorList>
            <person name="Bechsgaard J."/>
        </authorList>
    </citation>
    <scope>NUCLEOTIDE SEQUENCE [LARGE SCALE GENOMIC DNA]</scope>
</reference>
<dbReference type="AlphaFoldDB" id="A0A087UXS0"/>
<name>A0A087UXS0_STEMI</name>
<evidence type="ECO:0000313" key="1">
    <source>
        <dbReference type="EMBL" id="KFM82159.1"/>
    </source>
</evidence>
<evidence type="ECO:0000313" key="2">
    <source>
        <dbReference type="Proteomes" id="UP000054359"/>
    </source>
</evidence>
<feature type="non-terminal residue" evidence="1">
    <location>
        <position position="33"/>
    </location>
</feature>
<gene>
    <name evidence="1" type="ORF">X975_06280</name>
</gene>
<dbReference type="EMBL" id="KK122182">
    <property type="protein sequence ID" value="KFM82159.1"/>
    <property type="molecule type" value="Genomic_DNA"/>
</dbReference>
<sequence>MNCKYKSSTALLLSNLYYRSDFVARRLVLSVND</sequence>
<proteinExistence type="predicted"/>
<organism evidence="1 2">
    <name type="scientific">Stegodyphus mimosarum</name>
    <name type="common">African social velvet spider</name>
    <dbReference type="NCBI Taxonomy" id="407821"/>
    <lineage>
        <taxon>Eukaryota</taxon>
        <taxon>Metazoa</taxon>
        <taxon>Ecdysozoa</taxon>
        <taxon>Arthropoda</taxon>
        <taxon>Chelicerata</taxon>
        <taxon>Arachnida</taxon>
        <taxon>Araneae</taxon>
        <taxon>Araneomorphae</taxon>
        <taxon>Entelegynae</taxon>
        <taxon>Eresoidea</taxon>
        <taxon>Eresidae</taxon>
        <taxon>Stegodyphus</taxon>
    </lineage>
</organism>
<dbReference type="Proteomes" id="UP000054359">
    <property type="component" value="Unassembled WGS sequence"/>
</dbReference>